<keyword evidence="4" id="KW-1185">Reference proteome</keyword>
<keyword evidence="2" id="KW-0812">Transmembrane</keyword>
<evidence type="ECO:0000313" key="3">
    <source>
        <dbReference type="EMBL" id="KAF1845093.1"/>
    </source>
</evidence>
<dbReference type="GeneID" id="63849087"/>
<evidence type="ECO:0000256" key="2">
    <source>
        <dbReference type="SAM" id="Phobius"/>
    </source>
</evidence>
<evidence type="ECO:0000256" key="1">
    <source>
        <dbReference type="SAM" id="MobiDB-lite"/>
    </source>
</evidence>
<name>A0A9P4L8B7_9PLEO</name>
<feature type="region of interest" description="Disordered" evidence="1">
    <location>
        <begin position="103"/>
        <end position="130"/>
    </location>
</feature>
<keyword evidence="2" id="KW-1133">Transmembrane helix</keyword>
<dbReference type="OrthoDB" id="10267969at2759"/>
<dbReference type="EMBL" id="ML976616">
    <property type="protein sequence ID" value="KAF1845093.1"/>
    <property type="molecule type" value="Genomic_DNA"/>
</dbReference>
<evidence type="ECO:0000313" key="4">
    <source>
        <dbReference type="Proteomes" id="UP000800039"/>
    </source>
</evidence>
<reference evidence="3" key="1">
    <citation type="submission" date="2020-01" db="EMBL/GenBank/DDBJ databases">
        <authorList>
            <consortium name="DOE Joint Genome Institute"/>
            <person name="Haridas S."/>
            <person name="Albert R."/>
            <person name="Binder M."/>
            <person name="Bloem J."/>
            <person name="Labutti K."/>
            <person name="Salamov A."/>
            <person name="Andreopoulos B."/>
            <person name="Baker S.E."/>
            <person name="Barry K."/>
            <person name="Bills G."/>
            <person name="Bluhm B.H."/>
            <person name="Cannon C."/>
            <person name="Castanera R."/>
            <person name="Culley D.E."/>
            <person name="Daum C."/>
            <person name="Ezra D."/>
            <person name="Gonzalez J.B."/>
            <person name="Henrissat B."/>
            <person name="Kuo A."/>
            <person name="Liang C."/>
            <person name="Lipzen A."/>
            <person name="Lutzoni F."/>
            <person name="Magnuson J."/>
            <person name="Mondo S."/>
            <person name="Nolan M."/>
            <person name="Ohm R."/>
            <person name="Pangilinan J."/>
            <person name="Park H.-J."/>
            <person name="Ramirez L."/>
            <person name="Alfaro M."/>
            <person name="Sun H."/>
            <person name="Tritt A."/>
            <person name="Yoshinaga Y."/>
            <person name="Zwiers L.-H."/>
            <person name="Turgeon B.G."/>
            <person name="Goodwin S.B."/>
            <person name="Spatafora J.W."/>
            <person name="Crous P.W."/>
            <person name="Grigoriev I.V."/>
        </authorList>
    </citation>
    <scope>NUCLEOTIDE SEQUENCE</scope>
    <source>
        <strain evidence="3">CBS 394.84</strain>
    </source>
</reference>
<proteinExistence type="predicted"/>
<dbReference type="RefSeq" id="XP_040787656.1">
    <property type="nucleotide sequence ID" value="XM_040931835.1"/>
</dbReference>
<dbReference type="AlphaFoldDB" id="A0A9P4L8B7"/>
<gene>
    <name evidence="3" type="ORF">K460DRAFT_354945</name>
</gene>
<keyword evidence="2" id="KW-0472">Membrane</keyword>
<sequence length="130" mass="15258">MFDEVMQNEGYLNMSNAINKTKPITSTNNTPVRLALDAGETMNTTLSLNHTTGLNNGTLIDPYSPEMFYRWRLPMEVIISLVTYALQYWWLILLERMLPARSRPEYKERPPQLEEKVENSEDREEEFVQK</sequence>
<accession>A0A9P4L8B7</accession>
<feature type="transmembrane region" description="Helical" evidence="2">
    <location>
        <begin position="73"/>
        <end position="94"/>
    </location>
</feature>
<protein>
    <submittedName>
        <fullName evidence="3">Uncharacterized protein</fullName>
    </submittedName>
</protein>
<dbReference type="Proteomes" id="UP000800039">
    <property type="component" value="Unassembled WGS sequence"/>
</dbReference>
<comment type="caution">
    <text evidence="3">The sequence shown here is derived from an EMBL/GenBank/DDBJ whole genome shotgun (WGS) entry which is preliminary data.</text>
</comment>
<organism evidence="3 4">
    <name type="scientific">Cucurbitaria berberidis CBS 394.84</name>
    <dbReference type="NCBI Taxonomy" id="1168544"/>
    <lineage>
        <taxon>Eukaryota</taxon>
        <taxon>Fungi</taxon>
        <taxon>Dikarya</taxon>
        <taxon>Ascomycota</taxon>
        <taxon>Pezizomycotina</taxon>
        <taxon>Dothideomycetes</taxon>
        <taxon>Pleosporomycetidae</taxon>
        <taxon>Pleosporales</taxon>
        <taxon>Pleosporineae</taxon>
        <taxon>Cucurbitariaceae</taxon>
        <taxon>Cucurbitaria</taxon>
    </lineage>
</organism>